<keyword evidence="4 6" id="KW-0472">Membrane</keyword>
<evidence type="ECO:0000256" key="3">
    <source>
        <dbReference type="ARBA" id="ARBA00022989"/>
    </source>
</evidence>
<comment type="subcellular location">
    <subcellularLocation>
        <location evidence="1">Membrane</location>
        <topology evidence="1">Multi-pass membrane protein</topology>
    </subcellularLocation>
</comment>
<dbReference type="Pfam" id="PF13515">
    <property type="entry name" value="FUSC_2"/>
    <property type="match status" value="1"/>
</dbReference>
<feature type="transmembrane region" description="Helical" evidence="6">
    <location>
        <begin position="112"/>
        <end position="131"/>
    </location>
</feature>
<feature type="domain" description="Integral membrane bound transporter" evidence="7">
    <location>
        <begin position="75"/>
        <end position="198"/>
    </location>
</feature>
<sequence length="417" mass="43606">MGPWHWPRAGHTRLHGETGQWEQRSVDEGGRRVGRRHAPKELFSRFARVLASPAGRLREAGTTLVQAAAAAGASWFLAHEVLGHRPGIFAPIGAMLVLSLAPGRRVRRAVEIVAGAAVGVVIGDLLIAVIGTGPVQVFAVATLAMGAATALGAPPMLVTQAGVASVLIATIEPPDGLYSSLANQRLIDVLIGGGVGLVASFTLPRHPLASTRAAATPLFAELRGTLEQIAVALETGAVTEADAVLERSRTLDGYVHAWQEAIDQAEETAFLSPPHRRKRSHVGRQAAALGPVELAVRDVRVLARGVVRVCSMEKRISPELALAVRDLAAAVLGLETELDGGEGGARARADAVRAAGRASLLVSDQASMPTSAVVAQVRSTATDLLRALGLDVADAVAQVRTAAQQMQEHPNDEKGDR</sequence>
<evidence type="ECO:0000256" key="4">
    <source>
        <dbReference type="ARBA" id="ARBA00023136"/>
    </source>
</evidence>
<name>A0A329QAR4_9ACTN</name>
<evidence type="ECO:0000256" key="6">
    <source>
        <dbReference type="SAM" id="Phobius"/>
    </source>
</evidence>
<dbReference type="Proteomes" id="UP000250462">
    <property type="component" value="Unassembled WGS sequence"/>
</dbReference>
<keyword evidence="3 6" id="KW-1133">Transmembrane helix</keyword>
<comment type="caution">
    <text evidence="8">The sequence shown here is derived from an EMBL/GenBank/DDBJ whole genome shotgun (WGS) entry which is preliminary data.</text>
</comment>
<evidence type="ECO:0000256" key="1">
    <source>
        <dbReference type="ARBA" id="ARBA00004141"/>
    </source>
</evidence>
<dbReference type="EMBL" id="QMIG01000044">
    <property type="protein sequence ID" value="RAW09414.1"/>
    <property type="molecule type" value="Genomic_DNA"/>
</dbReference>
<protein>
    <recommendedName>
        <fullName evidence="7">Integral membrane bound transporter domain-containing protein</fullName>
    </recommendedName>
</protein>
<feature type="transmembrane region" description="Helical" evidence="6">
    <location>
        <begin position="82"/>
        <end position="100"/>
    </location>
</feature>
<keyword evidence="9" id="KW-1185">Reference proteome</keyword>
<feature type="transmembrane region" description="Helical" evidence="6">
    <location>
        <begin position="137"/>
        <end position="158"/>
    </location>
</feature>
<feature type="region of interest" description="Disordered" evidence="5">
    <location>
        <begin position="1"/>
        <end position="33"/>
    </location>
</feature>
<gene>
    <name evidence="8" type="ORF">DPM12_21430</name>
</gene>
<evidence type="ECO:0000256" key="2">
    <source>
        <dbReference type="ARBA" id="ARBA00022692"/>
    </source>
</evidence>
<organism evidence="8 9">
    <name type="scientific">Phytoactinopolyspora halophila</name>
    <dbReference type="NCBI Taxonomy" id="1981511"/>
    <lineage>
        <taxon>Bacteria</taxon>
        <taxon>Bacillati</taxon>
        <taxon>Actinomycetota</taxon>
        <taxon>Actinomycetes</taxon>
        <taxon>Jiangellales</taxon>
        <taxon>Jiangellaceae</taxon>
        <taxon>Phytoactinopolyspora</taxon>
    </lineage>
</organism>
<accession>A0A329QAR4</accession>
<evidence type="ECO:0000313" key="9">
    <source>
        <dbReference type="Proteomes" id="UP000250462"/>
    </source>
</evidence>
<dbReference type="GO" id="GO:0016020">
    <property type="term" value="C:membrane"/>
    <property type="evidence" value="ECO:0007669"/>
    <property type="project" value="UniProtKB-SubCell"/>
</dbReference>
<evidence type="ECO:0000313" key="8">
    <source>
        <dbReference type="EMBL" id="RAW09414.1"/>
    </source>
</evidence>
<dbReference type="InterPro" id="IPR049453">
    <property type="entry name" value="Memb_transporter_dom"/>
</dbReference>
<dbReference type="AlphaFoldDB" id="A0A329QAR4"/>
<reference evidence="8 9" key="1">
    <citation type="submission" date="2018-06" db="EMBL/GenBank/DDBJ databases">
        <title>Phytoactinopolyspora halophila sp. nov., a novel halophilic actinomycete isolated from a saline soil in China.</title>
        <authorList>
            <person name="Tang S.-K."/>
        </authorList>
    </citation>
    <scope>NUCLEOTIDE SEQUENCE [LARGE SCALE GENOMIC DNA]</scope>
    <source>
        <strain evidence="8 9">YIM 96934</strain>
    </source>
</reference>
<evidence type="ECO:0000259" key="7">
    <source>
        <dbReference type="Pfam" id="PF13515"/>
    </source>
</evidence>
<proteinExistence type="predicted"/>
<evidence type="ECO:0000256" key="5">
    <source>
        <dbReference type="SAM" id="MobiDB-lite"/>
    </source>
</evidence>
<keyword evidence="2 6" id="KW-0812">Transmembrane</keyword>